<protein>
    <submittedName>
        <fullName evidence="2">Multidrug efflux pump subunit AcrA (Membrane-fusion protein)</fullName>
    </submittedName>
</protein>
<evidence type="ECO:0000256" key="1">
    <source>
        <dbReference type="SAM" id="Coils"/>
    </source>
</evidence>
<reference evidence="2 3" key="1">
    <citation type="submission" date="2024-07" db="EMBL/GenBank/DDBJ databases">
        <title>Genomic Encyclopedia of Type Strains, Phase V (KMG-V): Genome sequencing to study the core and pangenomes of soil and plant-associated prokaryotes.</title>
        <authorList>
            <person name="Whitman W."/>
        </authorList>
    </citation>
    <scope>NUCLEOTIDE SEQUENCE [LARGE SCALE GENOMIC DNA]</scope>
    <source>
        <strain evidence="2 3">USDA 415</strain>
    </source>
</reference>
<evidence type="ECO:0000313" key="3">
    <source>
        <dbReference type="Proteomes" id="UP001565471"/>
    </source>
</evidence>
<dbReference type="RefSeq" id="WP_038375646.1">
    <property type="nucleotide sequence ID" value="NZ_JALJZB010000001.1"/>
</dbReference>
<gene>
    <name evidence="2" type="ORF">ABIF29_002785</name>
</gene>
<proteinExistence type="predicted"/>
<keyword evidence="1" id="KW-0175">Coiled coil</keyword>
<keyword evidence="3" id="KW-1185">Reference proteome</keyword>
<accession>A0ABV4EXU3</accession>
<dbReference type="EMBL" id="JBGBZA010000002">
    <property type="protein sequence ID" value="MEY9315986.1"/>
    <property type="molecule type" value="Genomic_DNA"/>
</dbReference>
<dbReference type="Proteomes" id="UP001565471">
    <property type="component" value="Unassembled WGS sequence"/>
</dbReference>
<name>A0ABV4EXU3_BRAEL</name>
<comment type="caution">
    <text evidence="2">The sequence shown here is derived from an EMBL/GenBank/DDBJ whole genome shotgun (WGS) entry which is preliminary data.</text>
</comment>
<feature type="coiled-coil region" evidence="1">
    <location>
        <begin position="3"/>
        <end position="30"/>
    </location>
</feature>
<evidence type="ECO:0000313" key="2">
    <source>
        <dbReference type="EMBL" id="MEY9315986.1"/>
    </source>
</evidence>
<organism evidence="2 3">
    <name type="scientific">Bradyrhizobium elkanii</name>
    <dbReference type="NCBI Taxonomy" id="29448"/>
    <lineage>
        <taxon>Bacteria</taxon>
        <taxon>Pseudomonadati</taxon>
        <taxon>Pseudomonadota</taxon>
        <taxon>Alphaproteobacteria</taxon>
        <taxon>Hyphomicrobiales</taxon>
        <taxon>Nitrobacteraceae</taxon>
        <taxon>Bradyrhizobium</taxon>
    </lineage>
</organism>
<sequence>MYKDSIMDELRQIERDVVEGEKRLAEQEALLIELKRSNESTIKAQAQFEMMRKAQLDREQRQQCLLSLLHP</sequence>